<dbReference type="PROSITE" id="PS51918">
    <property type="entry name" value="RADICAL_SAM"/>
    <property type="match status" value="1"/>
</dbReference>
<dbReference type="GO" id="GO:0046872">
    <property type="term" value="F:metal ion binding"/>
    <property type="evidence" value="ECO:0007669"/>
    <property type="project" value="UniProtKB-KW"/>
</dbReference>
<keyword evidence="3" id="KW-0479">Metal-binding</keyword>
<protein>
    <submittedName>
        <fullName evidence="7">Coproporphyrinogen III oxidase family protein</fullName>
    </submittedName>
</protein>
<evidence type="ECO:0000256" key="3">
    <source>
        <dbReference type="ARBA" id="ARBA00022723"/>
    </source>
</evidence>
<name>A0A971M5U6_9BACT</name>
<dbReference type="GO" id="GO:0003824">
    <property type="term" value="F:catalytic activity"/>
    <property type="evidence" value="ECO:0007669"/>
    <property type="project" value="InterPro"/>
</dbReference>
<dbReference type="InterPro" id="IPR006638">
    <property type="entry name" value="Elp3/MiaA/NifB-like_rSAM"/>
</dbReference>
<dbReference type="PANTHER" id="PTHR13932">
    <property type="entry name" value="COPROPORPHYRINIGEN III OXIDASE"/>
    <property type="match status" value="1"/>
</dbReference>
<evidence type="ECO:0000256" key="2">
    <source>
        <dbReference type="ARBA" id="ARBA00022691"/>
    </source>
</evidence>
<dbReference type="GO" id="GO:0005737">
    <property type="term" value="C:cytoplasm"/>
    <property type="evidence" value="ECO:0007669"/>
    <property type="project" value="TreeGrafter"/>
</dbReference>
<proteinExistence type="predicted"/>
<dbReference type="GO" id="GO:0051539">
    <property type="term" value="F:4 iron, 4 sulfur cluster binding"/>
    <property type="evidence" value="ECO:0007669"/>
    <property type="project" value="TreeGrafter"/>
</dbReference>
<dbReference type="SFLD" id="SFLDG01065">
    <property type="entry name" value="anaerobic_coproporphyrinogen-I"/>
    <property type="match status" value="1"/>
</dbReference>
<reference evidence="7" key="2">
    <citation type="submission" date="2020-01" db="EMBL/GenBank/DDBJ databases">
        <authorList>
            <person name="Campanaro S."/>
        </authorList>
    </citation>
    <scope>NUCLEOTIDE SEQUENCE</scope>
    <source>
        <strain evidence="7">AS06rmzACSIP_7</strain>
    </source>
</reference>
<dbReference type="InterPro" id="IPR013785">
    <property type="entry name" value="Aldolase_TIM"/>
</dbReference>
<dbReference type="EMBL" id="JAAYEE010000192">
    <property type="protein sequence ID" value="NLW35962.1"/>
    <property type="molecule type" value="Genomic_DNA"/>
</dbReference>
<dbReference type="SUPFAM" id="SSF102114">
    <property type="entry name" value="Radical SAM enzymes"/>
    <property type="match status" value="1"/>
</dbReference>
<feature type="domain" description="Radical SAM core" evidence="6">
    <location>
        <begin position="32"/>
        <end position="261"/>
    </location>
</feature>
<dbReference type="CDD" id="cd01335">
    <property type="entry name" value="Radical_SAM"/>
    <property type="match status" value="1"/>
</dbReference>
<dbReference type="InterPro" id="IPR034505">
    <property type="entry name" value="Coproporphyrinogen-III_oxidase"/>
</dbReference>
<evidence type="ECO:0000256" key="4">
    <source>
        <dbReference type="ARBA" id="ARBA00023004"/>
    </source>
</evidence>
<evidence type="ECO:0000256" key="1">
    <source>
        <dbReference type="ARBA" id="ARBA00001966"/>
    </source>
</evidence>
<evidence type="ECO:0000313" key="8">
    <source>
        <dbReference type="Proteomes" id="UP000777265"/>
    </source>
</evidence>
<organism evidence="7 8">
    <name type="scientific">Syntrophorhabdus aromaticivorans</name>
    <dbReference type="NCBI Taxonomy" id="328301"/>
    <lineage>
        <taxon>Bacteria</taxon>
        <taxon>Pseudomonadati</taxon>
        <taxon>Thermodesulfobacteriota</taxon>
        <taxon>Syntrophorhabdia</taxon>
        <taxon>Syntrophorhabdales</taxon>
        <taxon>Syntrophorhabdaceae</taxon>
        <taxon>Syntrophorhabdus</taxon>
    </lineage>
</organism>
<dbReference type="AlphaFoldDB" id="A0A971M5U6"/>
<dbReference type="InterPro" id="IPR007197">
    <property type="entry name" value="rSAM"/>
</dbReference>
<sequence>MLAEKLITYIARKKNARYLRFSSSAALSVPRKTDDSPTLLYAHIPFCEELCPYCSFNRVVFRKDLARSYFEALRTEILMYRDLGYSFQGLYVGGGTPTVLIDELALTLQLVRETYPVTEISVETNPNHLTDRNLRILKEVGVNRLSVGVQTFDDNLLRIVERYHKYGSGQEIWERLRSAQGVFDTLNVDMIFNFPTQTPEILEKDLATLIALGADQITYYPLMVSSSTQDVMNKKLGIVDYNRGGAYYTKIVEMLSREYRATTAWCFSKTKAPIDEYVVNYDEYAGLGSGSIGYLGGSAYSNTFDIRDYISRINRGVLPITAKRDFSLKERLRYDFLMKLFGLELDLERLSAKHGAAAYGHLWPEITFFRLIGGLRKEGKVLRLTETGQYYWVLMMREFFIGVNNFRDYCRAELPKEPGYSKMNSA</sequence>
<gene>
    <name evidence="7" type="ORF">GXY80_10850</name>
</gene>
<keyword evidence="2" id="KW-0949">S-adenosyl-L-methionine</keyword>
<dbReference type="InterPro" id="IPR058240">
    <property type="entry name" value="rSAM_sf"/>
</dbReference>
<dbReference type="Gene3D" id="3.20.20.70">
    <property type="entry name" value="Aldolase class I"/>
    <property type="match status" value="1"/>
</dbReference>
<dbReference type="Pfam" id="PF04055">
    <property type="entry name" value="Radical_SAM"/>
    <property type="match status" value="1"/>
</dbReference>
<dbReference type="SFLD" id="SFLDS00029">
    <property type="entry name" value="Radical_SAM"/>
    <property type="match status" value="1"/>
</dbReference>
<evidence type="ECO:0000313" key="7">
    <source>
        <dbReference type="EMBL" id="NLW35962.1"/>
    </source>
</evidence>
<reference evidence="7" key="1">
    <citation type="journal article" date="2020" name="Biotechnol. Biofuels">
        <title>New insights from the biogas microbiome by comprehensive genome-resolved metagenomics of nearly 1600 species originating from multiple anaerobic digesters.</title>
        <authorList>
            <person name="Campanaro S."/>
            <person name="Treu L."/>
            <person name="Rodriguez-R L.M."/>
            <person name="Kovalovszki A."/>
            <person name="Ziels R.M."/>
            <person name="Maus I."/>
            <person name="Zhu X."/>
            <person name="Kougias P.G."/>
            <person name="Basile A."/>
            <person name="Luo G."/>
            <person name="Schluter A."/>
            <person name="Konstantinidis K.T."/>
            <person name="Angelidaki I."/>
        </authorList>
    </citation>
    <scope>NUCLEOTIDE SEQUENCE</scope>
    <source>
        <strain evidence="7">AS06rmzACSIP_7</strain>
    </source>
</reference>
<evidence type="ECO:0000256" key="5">
    <source>
        <dbReference type="ARBA" id="ARBA00023014"/>
    </source>
</evidence>
<accession>A0A971M5U6</accession>
<dbReference type="GO" id="GO:0006779">
    <property type="term" value="P:porphyrin-containing compound biosynthetic process"/>
    <property type="evidence" value="ECO:0007669"/>
    <property type="project" value="TreeGrafter"/>
</dbReference>
<keyword evidence="5" id="KW-0411">Iron-sulfur</keyword>
<dbReference type="Proteomes" id="UP000777265">
    <property type="component" value="Unassembled WGS sequence"/>
</dbReference>
<dbReference type="PANTHER" id="PTHR13932:SF5">
    <property type="entry name" value="RADICAL S-ADENOSYL METHIONINE DOMAIN-CONTAINING PROTEIN 1, MITOCHONDRIAL"/>
    <property type="match status" value="1"/>
</dbReference>
<comment type="caution">
    <text evidence="7">The sequence shown here is derived from an EMBL/GenBank/DDBJ whole genome shotgun (WGS) entry which is preliminary data.</text>
</comment>
<dbReference type="SMART" id="SM00729">
    <property type="entry name" value="Elp3"/>
    <property type="match status" value="1"/>
</dbReference>
<keyword evidence="4" id="KW-0408">Iron</keyword>
<evidence type="ECO:0000259" key="6">
    <source>
        <dbReference type="PROSITE" id="PS51918"/>
    </source>
</evidence>
<comment type="cofactor">
    <cofactor evidence="1">
        <name>[4Fe-4S] cluster</name>
        <dbReference type="ChEBI" id="CHEBI:49883"/>
    </cofactor>
</comment>
<dbReference type="NCBIfam" id="NF006385">
    <property type="entry name" value="PRK08629.1"/>
    <property type="match status" value="1"/>
</dbReference>